<dbReference type="InParanoid" id="G8JPU8"/>
<evidence type="ECO:0000313" key="1">
    <source>
        <dbReference type="EMBL" id="AET38206.1"/>
    </source>
</evidence>
<dbReference type="GeneID" id="11468249"/>
<dbReference type="STRING" id="931890.G8JPU8"/>
<proteinExistence type="predicted"/>
<evidence type="ECO:0000313" key="2">
    <source>
        <dbReference type="Proteomes" id="UP000006790"/>
    </source>
</evidence>
<dbReference type="PANTHER" id="PTHR28037">
    <property type="entry name" value="ALCOHOL O-ACETYLTRANSFERASE 1-RELATED"/>
    <property type="match status" value="1"/>
</dbReference>
<dbReference type="eggNOG" id="ENOG502RC91">
    <property type="taxonomic scope" value="Eukaryota"/>
</dbReference>
<dbReference type="InterPro" id="IPR052058">
    <property type="entry name" value="Alcohol_O-acetyltransferase"/>
</dbReference>
<reference evidence="2" key="1">
    <citation type="journal article" date="2012" name="G3 (Bethesda)">
        <title>Pichia sorbitophila, an interspecies yeast hybrid reveals early steps of genome resolution following polyploidization.</title>
        <authorList>
            <person name="Leh Louis V."/>
            <person name="Despons L."/>
            <person name="Friedrich A."/>
            <person name="Martin T."/>
            <person name="Durrens P."/>
            <person name="Casaregola S."/>
            <person name="Neuveglise C."/>
            <person name="Fairhead C."/>
            <person name="Marck C."/>
            <person name="Cruz J.A."/>
            <person name="Straub M.L."/>
            <person name="Kugler V."/>
            <person name="Sacerdot C."/>
            <person name="Uzunov Z."/>
            <person name="Thierry A."/>
            <person name="Weiss S."/>
            <person name="Bleykasten C."/>
            <person name="De Montigny J."/>
            <person name="Jacques N."/>
            <person name="Jung P."/>
            <person name="Lemaire M."/>
            <person name="Mallet S."/>
            <person name="Morel G."/>
            <person name="Richard G.F."/>
            <person name="Sarkar A."/>
            <person name="Savel G."/>
            <person name="Schacherer J."/>
            <person name="Seret M.L."/>
            <person name="Talla E."/>
            <person name="Samson G."/>
            <person name="Jubin C."/>
            <person name="Poulain J."/>
            <person name="Vacherie B."/>
            <person name="Barbe V."/>
            <person name="Pelletier E."/>
            <person name="Sherman D.J."/>
            <person name="Westhof E."/>
            <person name="Weissenbach J."/>
            <person name="Baret P.V."/>
            <person name="Wincker P."/>
            <person name="Gaillardin C."/>
            <person name="Dujon B."/>
            <person name="Souciet J.L."/>
        </authorList>
    </citation>
    <scope>NUCLEOTIDE SEQUENCE [LARGE SCALE GENOMIC DNA]</scope>
    <source>
        <strain evidence="2">CBS 270.75 / DBVPG 7215 / KCTC 17166 / NRRL Y-17582</strain>
    </source>
</reference>
<dbReference type="Gene3D" id="3.30.559.10">
    <property type="entry name" value="Chloramphenicol acetyltransferase-like domain"/>
    <property type="match status" value="1"/>
</dbReference>
<gene>
    <name evidence="1" type="ordered locus">Ecym_2483</name>
</gene>
<dbReference type="Pfam" id="PF07247">
    <property type="entry name" value="AATase"/>
    <property type="match status" value="1"/>
</dbReference>
<dbReference type="AlphaFoldDB" id="G8JPU8"/>
<dbReference type="OMA" id="TEINHIF"/>
<dbReference type="HOGENOM" id="CLU_599872_0_0_1"/>
<dbReference type="OrthoDB" id="2150604at2759"/>
<dbReference type="FunCoup" id="G8JPU8">
    <property type="interactions" value="12"/>
</dbReference>
<sequence length="461" mass="52413">MRVLNTLEEYFYYKKVHGFTTFFYVGVTFNKPVDRSSLCCVLKELIPKHPHLYRNIFTKDGSKKLVRPLNVEIRLDDVLEETGFDSLDESAANSILKNSTFQYDQQRPLWKLISLKAGTQFLFCFDHAFFDGMSAVIFWNDFISALNSIKPENRRGMDLNEVLYKAAADPEIRVHPFDLWPIPWVWSMKRAVTKIWTYYAGQSIPQCISLKGIISKREVFRFKHYIFPSGFFNSEGVLRNDNVQLSSRIPPDKMDAILVECRKHKVSFTSWFAAKLIQLLRELDPNESTGSIVKIMLPVDCRAEIAEKLPSYPADELKMGLFVKNASLHYDLDSPDINEFWQIASSIHTQIVQGRLSDASIQSLKLLDFLDISQYVLEGPKSPPPSSTFEITNLGLHKFDGNVEEPEFYAVDAVFNEPQTLSAAFTCALISTPLGGLHASISVPKAISNSLTKILLRSLSV</sequence>
<dbReference type="InterPro" id="IPR010828">
    <property type="entry name" value="Atf2/Sli1-like"/>
</dbReference>
<evidence type="ECO:0008006" key="3">
    <source>
        <dbReference type="Google" id="ProtNLM"/>
    </source>
</evidence>
<accession>G8JPU8</accession>
<dbReference type="RefSeq" id="XP_003645023.1">
    <property type="nucleotide sequence ID" value="XM_003644975.1"/>
</dbReference>
<dbReference type="GO" id="GO:0008080">
    <property type="term" value="F:N-acetyltransferase activity"/>
    <property type="evidence" value="ECO:0007669"/>
    <property type="project" value="TreeGrafter"/>
</dbReference>
<name>G8JPU8_ERECY</name>
<protein>
    <recommendedName>
        <fullName evidence="3">Condensation domain-containing protein</fullName>
    </recommendedName>
</protein>
<dbReference type="Proteomes" id="UP000006790">
    <property type="component" value="Chromosome 2"/>
</dbReference>
<dbReference type="PANTHER" id="PTHR28037:SF1">
    <property type="entry name" value="ALCOHOL O-ACETYLTRANSFERASE 1-RELATED"/>
    <property type="match status" value="1"/>
</dbReference>
<keyword evidence="2" id="KW-1185">Reference proteome</keyword>
<dbReference type="KEGG" id="erc:Ecym_2483"/>
<dbReference type="InterPro" id="IPR023213">
    <property type="entry name" value="CAT-like_dom_sf"/>
</dbReference>
<organism evidence="1 2">
    <name type="scientific">Eremothecium cymbalariae (strain CBS 270.75 / DBVPG 7215 / KCTC 17166 / NRRL Y-17582)</name>
    <name type="common">Yeast</name>
    <dbReference type="NCBI Taxonomy" id="931890"/>
    <lineage>
        <taxon>Eukaryota</taxon>
        <taxon>Fungi</taxon>
        <taxon>Dikarya</taxon>
        <taxon>Ascomycota</taxon>
        <taxon>Saccharomycotina</taxon>
        <taxon>Saccharomycetes</taxon>
        <taxon>Saccharomycetales</taxon>
        <taxon>Saccharomycetaceae</taxon>
        <taxon>Eremothecium</taxon>
    </lineage>
</organism>
<dbReference type="SUPFAM" id="SSF52777">
    <property type="entry name" value="CoA-dependent acyltransferases"/>
    <property type="match status" value="1"/>
</dbReference>
<dbReference type="EMBL" id="CP002498">
    <property type="protein sequence ID" value="AET38206.1"/>
    <property type="molecule type" value="Genomic_DNA"/>
</dbReference>